<dbReference type="GO" id="GO:0000166">
    <property type="term" value="F:nucleotide binding"/>
    <property type="evidence" value="ECO:0007669"/>
    <property type="project" value="InterPro"/>
</dbReference>
<keyword evidence="4" id="KW-1185">Reference proteome</keyword>
<dbReference type="PANTHER" id="PTHR43708">
    <property type="entry name" value="CONSERVED EXPRESSED OXIDOREDUCTASE (EUROFUNG)"/>
    <property type="match status" value="1"/>
</dbReference>
<dbReference type="AlphaFoldDB" id="A0A0N9ZKH4"/>
<dbReference type="PATRIC" id="fig|1397108.4.peg.2299"/>
<organism evidence="3 4">
    <name type="scientific">Celeribacter marinus</name>
    <dbReference type="NCBI Taxonomy" id="1397108"/>
    <lineage>
        <taxon>Bacteria</taxon>
        <taxon>Pseudomonadati</taxon>
        <taxon>Pseudomonadota</taxon>
        <taxon>Alphaproteobacteria</taxon>
        <taxon>Rhodobacterales</taxon>
        <taxon>Roseobacteraceae</taxon>
        <taxon>Celeribacter</taxon>
    </lineage>
</organism>
<protein>
    <submittedName>
        <fullName evidence="3">Oxidoreductase</fullName>
    </submittedName>
</protein>
<dbReference type="Proteomes" id="UP000064920">
    <property type="component" value="Chromosome"/>
</dbReference>
<dbReference type="EMBL" id="CP012023">
    <property type="protein sequence ID" value="ALI56195.1"/>
    <property type="molecule type" value="Genomic_DNA"/>
</dbReference>
<dbReference type="InterPro" id="IPR036291">
    <property type="entry name" value="NAD(P)-bd_dom_sf"/>
</dbReference>
<dbReference type="SUPFAM" id="SSF55347">
    <property type="entry name" value="Glyceraldehyde-3-phosphate dehydrogenase-like, C-terminal domain"/>
    <property type="match status" value="1"/>
</dbReference>
<feature type="domain" description="GFO/IDH/MocA-like oxidoreductase" evidence="2">
    <location>
        <begin position="137"/>
        <end position="264"/>
    </location>
</feature>
<dbReference type="Gene3D" id="3.40.50.720">
    <property type="entry name" value="NAD(P)-binding Rossmann-like Domain"/>
    <property type="match status" value="1"/>
</dbReference>
<dbReference type="SUPFAM" id="SSF51735">
    <property type="entry name" value="NAD(P)-binding Rossmann-fold domains"/>
    <property type="match status" value="1"/>
</dbReference>
<dbReference type="InterPro" id="IPR051317">
    <property type="entry name" value="Gfo/Idh/MocA_oxidoreduct"/>
</dbReference>
<accession>A0A0N9ZKH4</accession>
<feature type="domain" description="Gfo/Idh/MocA-like oxidoreductase N-terminal" evidence="1">
    <location>
        <begin position="54"/>
        <end position="127"/>
    </location>
</feature>
<dbReference type="KEGG" id="cmar:IMCC12053_2248"/>
<evidence type="ECO:0000259" key="1">
    <source>
        <dbReference type="Pfam" id="PF01408"/>
    </source>
</evidence>
<gene>
    <name evidence="3" type="ORF">IMCC12053_2248</name>
</gene>
<evidence type="ECO:0000313" key="4">
    <source>
        <dbReference type="Proteomes" id="UP000064920"/>
    </source>
</evidence>
<dbReference type="InterPro" id="IPR000683">
    <property type="entry name" value="Gfo/Idh/MocA-like_OxRdtase_N"/>
</dbReference>
<dbReference type="InterPro" id="IPR055170">
    <property type="entry name" value="GFO_IDH_MocA-like_dom"/>
</dbReference>
<dbReference type="RefSeq" id="WP_062219007.1">
    <property type="nucleotide sequence ID" value="NZ_CP012023.1"/>
</dbReference>
<sequence>MSVGHGLKLAAIGIDHGHIFGMLGNMLKEGCTAAQWWTADDWALPEKFQETYPDLERVADRRTILDDPDVDMVLIAAVPEDRAALAIEAMRAGKDVMVDKPGCTTLEHLAQIKAVVAETGRIWTVNFSERFQVPCVAKAEELVRAGGIGTVIQTIGMGPHKQNLSTRPAWFFERNRYGGILTDIASHQVDQFLHFTGSTDVQIKHAQVANKTLPEHPGMQDFGELVLQGDKGHGYIRVDWFTPKGLPMWGDGRLTIMGSDGYIELRKYIDLANGNKGDQLLIANGEGAQVIDCREMGLPYFARICADIHNRSQTAVTQDHTFRTMDITIRAQMQAEGVQV</sequence>
<evidence type="ECO:0000259" key="2">
    <source>
        <dbReference type="Pfam" id="PF22725"/>
    </source>
</evidence>
<name>A0A0N9ZKH4_9RHOB</name>
<dbReference type="PANTHER" id="PTHR43708:SF8">
    <property type="entry name" value="OXIDOREDUCTASE"/>
    <property type="match status" value="1"/>
</dbReference>
<dbReference type="Pfam" id="PF22725">
    <property type="entry name" value="GFO_IDH_MocA_C3"/>
    <property type="match status" value="1"/>
</dbReference>
<dbReference type="Pfam" id="PF01408">
    <property type="entry name" value="GFO_IDH_MocA"/>
    <property type="match status" value="1"/>
</dbReference>
<dbReference type="Gene3D" id="3.30.360.10">
    <property type="entry name" value="Dihydrodipicolinate Reductase, domain 2"/>
    <property type="match status" value="1"/>
</dbReference>
<dbReference type="STRING" id="1397108.IMCC12053_2248"/>
<evidence type="ECO:0000313" key="3">
    <source>
        <dbReference type="EMBL" id="ALI56195.1"/>
    </source>
</evidence>
<reference evidence="4" key="1">
    <citation type="submission" date="2015-05" db="EMBL/GenBank/DDBJ databases">
        <authorList>
            <person name="Oh H.-M."/>
            <person name="Yang J.-A."/>
            <person name="Cho J.-C."/>
            <person name="Kang I."/>
        </authorList>
    </citation>
    <scope>NUCLEOTIDE SEQUENCE [LARGE SCALE GENOMIC DNA]</scope>
    <source>
        <strain evidence="4">IMCC 12053</strain>
    </source>
</reference>
<proteinExistence type="predicted"/>